<organism evidence="2 3">
    <name type="scientific">Halodesulfovibrio marinisediminis DSM 17456</name>
    <dbReference type="NCBI Taxonomy" id="1121457"/>
    <lineage>
        <taxon>Bacteria</taxon>
        <taxon>Pseudomonadati</taxon>
        <taxon>Thermodesulfobacteriota</taxon>
        <taxon>Desulfovibrionia</taxon>
        <taxon>Desulfovibrionales</taxon>
        <taxon>Desulfovibrionaceae</taxon>
        <taxon>Halodesulfovibrio</taxon>
    </lineage>
</organism>
<reference evidence="3" key="1">
    <citation type="submission" date="2016-11" db="EMBL/GenBank/DDBJ databases">
        <authorList>
            <person name="Varghese N."/>
            <person name="Submissions S."/>
        </authorList>
    </citation>
    <scope>NUCLEOTIDE SEQUENCE [LARGE SCALE GENOMIC DNA]</scope>
    <source>
        <strain evidence="3">DSM 17456</strain>
    </source>
</reference>
<keyword evidence="2" id="KW-0418">Kinase</keyword>
<keyword evidence="1" id="KW-0732">Signal</keyword>
<dbReference type="GO" id="GO:0006974">
    <property type="term" value="P:DNA damage response"/>
    <property type="evidence" value="ECO:0007669"/>
    <property type="project" value="TreeGrafter"/>
</dbReference>
<dbReference type="InterPro" id="IPR052022">
    <property type="entry name" value="26kDa_periplasmic_antigen"/>
</dbReference>
<gene>
    <name evidence="2" type="ORF">SAMN02745161_2750</name>
</gene>
<keyword evidence="2" id="KW-0808">Transferase</keyword>
<dbReference type="AlphaFoldDB" id="A0A1N6IH13"/>
<dbReference type="Gene3D" id="3.30.70.2970">
    <property type="entry name" value="Protein of unknown function (DUF541), domain 2"/>
    <property type="match status" value="1"/>
</dbReference>
<dbReference type="Proteomes" id="UP000184694">
    <property type="component" value="Unassembled WGS sequence"/>
</dbReference>
<evidence type="ECO:0000313" key="2">
    <source>
        <dbReference type="EMBL" id="SIO31320.1"/>
    </source>
</evidence>
<dbReference type="PANTHER" id="PTHR34387:SF1">
    <property type="entry name" value="PERIPLASMIC IMMUNOGENIC PROTEIN"/>
    <property type="match status" value="1"/>
</dbReference>
<dbReference type="EMBL" id="FSRG01000006">
    <property type="protein sequence ID" value="SIO31320.1"/>
    <property type="molecule type" value="Genomic_DNA"/>
</dbReference>
<feature type="signal peptide" evidence="1">
    <location>
        <begin position="1"/>
        <end position="19"/>
    </location>
</feature>
<dbReference type="Gene3D" id="3.30.110.170">
    <property type="entry name" value="Protein of unknown function (DUF541), domain 1"/>
    <property type="match status" value="1"/>
</dbReference>
<dbReference type="GO" id="GO:0016301">
    <property type="term" value="F:kinase activity"/>
    <property type="evidence" value="ECO:0007669"/>
    <property type="project" value="UniProtKB-KW"/>
</dbReference>
<dbReference type="PANTHER" id="PTHR34387">
    <property type="entry name" value="SLR1258 PROTEIN"/>
    <property type="match status" value="1"/>
</dbReference>
<dbReference type="Pfam" id="PF04402">
    <property type="entry name" value="SIMPL"/>
    <property type="match status" value="1"/>
</dbReference>
<proteinExistence type="predicted"/>
<dbReference type="RefSeq" id="WP_074217497.1">
    <property type="nucleotide sequence ID" value="NZ_FSRG01000006.1"/>
</dbReference>
<keyword evidence="3" id="KW-1185">Reference proteome</keyword>
<accession>A0A1N6IH13</accession>
<dbReference type="OrthoDB" id="5464805at2"/>
<protein>
    <submittedName>
        <fullName evidence="2">Uncharacterized conserved protein YggE, contains kinase-interacting SIMPL domain</fullName>
    </submittedName>
</protein>
<dbReference type="STRING" id="1121457.SAMN02745161_2750"/>
<feature type="chain" id="PRO_5012839597" evidence="1">
    <location>
        <begin position="20"/>
        <end position="240"/>
    </location>
</feature>
<sequence>MRYMSVFFVFALLMAPAVAQSAQELPRQIVLNETGKAEVMPTSGTLSFSQVIVALLKENGKTMTAKEAKNKLAEQAKALTGTLKKNLAFAQDFTKDFEANVSFSPRYKRVDNESIIIGYQARASYSIKVLNLKKAQEVTQAVLNSGVEEVSPLYTQIDETSRRSCEKEALKRAVERGKERAAIMAELMDAELGKISTAVINGEMTPRMYMAKSAMAEDANMYEPQASTCTVRVELVFSVE</sequence>
<dbReference type="InterPro" id="IPR007497">
    <property type="entry name" value="SIMPL/DUF541"/>
</dbReference>
<name>A0A1N6IH13_9BACT</name>
<evidence type="ECO:0000256" key="1">
    <source>
        <dbReference type="SAM" id="SignalP"/>
    </source>
</evidence>
<evidence type="ECO:0000313" key="3">
    <source>
        <dbReference type="Proteomes" id="UP000184694"/>
    </source>
</evidence>